<dbReference type="Gene3D" id="3.40.1380.20">
    <property type="entry name" value="Pyruvate kinase, C-terminal domain"/>
    <property type="match status" value="1"/>
</dbReference>
<dbReference type="SUPFAM" id="SSF50800">
    <property type="entry name" value="PK beta-barrel domain-like"/>
    <property type="match status" value="1"/>
</dbReference>
<dbReference type="GO" id="GO:0030955">
    <property type="term" value="F:potassium ion binding"/>
    <property type="evidence" value="ECO:0007669"/>
    <property type="project" value="UniProtKB-UniRule"/>
</dbReference>
<dbReference type="InterPro" id="IPR011037">
    <property type="entry name" value="Pyrv_Knase-like_insert_dom_sf"/>
</dbReference>
<sequence>MKITDKRTKLVATIGPSSDNYDMLLSLVENGVTTIRANFSHGSHEEQLNKFKLGKRVSQELRVPVSLMLDTKGPEIRIGKMKDGAQVVQSGTEVLIHTTSDKYQSLEGTATEISVAYDMAQDLAVGNQVLIDDGKLSTVVTEVGKGYVKVKAENTHKLKTNKRVNLPGVDFSLPFLAEKDINDVIFGINNGINYVAASFVNSARNVKELRKLLDENGGSHIQIFSKIESHLGCVNIDEIIEASDGIMVARGDLGLEIPYYDVPYYEKMMIRKCREAGKPVIVATQMLDSMENSPHPTRAEVTDVYYAVELGADSTMLSGESANGLFPLEAVKTMAAISKRAEKEFYSRNYYDIQLEKVWANSDQSNKRSQIAYKIAEKTKDGKYKFVVTLSRTGSLLKEVAKFRPNSTIIGVVNNPLLVNAFGSYSSVWTSVDSEALFPLIKKDHENAVTALEPYGIQKGDQFLVVENDVITEHVVK</sequence>
<feature type="domain" description="Pyruvate kinase barrel" evidence="15">
    <location>
        <begin position="6"/>
        <end position="331"/>
    </location>
</feature>
<dbReference type="GO" id="GO:0016301">
    <property type="term" value="F:kinase activity"/>
    <property type="evidence" value="ECO:0007669"/>
    <property type="project" value="UniProtKB-KW"/>
</dbReference>
<dbReference type="AlphaFoldDB" id="A0A1T4KV41"/>
<dbReference type="NCBIfam" id="NF004491">
    <property type="entry name" value="PRK05826.1"/>
    <property type="match status" value="1"/>
</dbReference>
<keyword evidence="8 14" id="KW-0418">Kinase</keyword>
<comment type="catalytic activity">
    <reaction evidence="14">
        <text>pyruvate + ATP = phosphoenolpyruvate + ADP + H(+)</text>
        <dbReference type="Rhea" id="RHEA:18157"/>
        <dbReference type="ChEBI" id="CHEBI:15361"/>
        <dbReference type="ChEBI" id="CHEBI:15378"/>
        <dbReference type="ChEBI" id="CHEBI:30616"/>
        <dbReference type="ChEBI" id="CHEBI:58702"/>
        <dbReference type="ChEBI" id="CHEBI:456216"/>
        <dbReference type="EC" id="2.7.1.40"/>
    </reaction>
</comment>
<dbReference type="InterPro" id="IPR040442">
    <property type="entry name" value="Pyrv_kinase-like_dom_sf"/>
</dbReference>
<comment type="cofactor">
    <cofactor evidence="1">
        <name>K(+)</name>
        <dbReference type="ChEBI" id="CHEBI:29103"/>
    </cofactor>
</comment>
<gene>
    <name evidence="16" type="ORF">SAMN02745154_00208</name>
</gene>
<evidence type="ECO:0000256" key="5">
    <source>
        <dbReference type="ARBA" id="ARBA00022679"/>
    </source>
</evidence>
<keyword evidence="6" id="KW-0479">Metal-binding</keyword>
<keyword evidence="10 14" id="KW-0460">Magnesium</keyword>
<evidence type="ECO:0000256" key="11">
    <source>
        <dbReference type="ARBA" id="ARBA00023152"/>
    </source>
</evidence>
<evidence type="ECO:0000256" key="7">
    <source>
        <dbReference type="ARBA" id="ARBA00022741"/>
    </source>
</evidence>
<dbReference type="Gene3D" id="3.20.20.60">
    <property type="entry name" value="Phosphoenolpyruvate-binding domains"/>
    <property type="match status" value="1"/>
</dbReference>
<dbReference type="Pfam" id="PF00224">
    <property type="entry name" value="PK"/>
    <property type="match status" value="1"/>
</dbReference>
<dbReference type="GO" id="GO:0000287">
    <property type="term" value="F:magnesium ion binding"/>
    <property type="evidence" value="ECO:0007669"/>
    <property type="project" value="UniProtKB-UniRule"/>
</dbReference>
<evidence type="ECO:0000256" key="2">
    <source>
        <dbReference type="ARBA" id="ARBA00004997"/>
    </source>
</evidence>
<dbReference type="OrthoDB" id="9812123at2"/>
<evidence type="ECO:0000259" key="15">
    <source>
        <dbReference type="Pfam" id="PF00224"/>
    </source>
</evidence>
<dbReference type="Gene3D" id="2.40.33.10">
    <property type="entry name" value="PK beta-barrel domain-like"/>
    <property type="match status" value="1"/>
</dbReference>
<comment type="similarity">
    <text evidence="3 14">Belongs to the pyruvate kinase family.</text>
</comment>
<dbReference type="Proteomes" id="UP000190389">
    <property type="component" value="Unassembled WGS sequence"/>
</dbReference>
<dbReference type="InterPro" id="IPR015793">
    <property type="entry name" value="Pyrv_Knase_brl"/>
</dbReference>
<comment type="pathway">
    <text evidence="2 14">Carbohydrate degradation; glycolysis; pyruvate from D-glyceraldehyde 3-phosphate: step 5/5.</text>
</comment>
<name>A0A1T4KV41_9BACT</name>
<evidence type="ECO:0000256" key="1">
    <source>
        <dbReference type="ARBA" id="ARBA00001958"/>
    </source>
</evidence>
<keyword evidence="9" id="KW-0067">ATP-binding</keyword>
<evidence type="ECO:0000256" key="8">
    <source>
        <dbReference type="ARBA" id="ARBA00022777"/>
    </source>
</evidence>
<proteinExistence type="inferred from homology"/>
<dbReference type="SUPFAM" id="SSF51621">
    <property type="entry name" value="Phosphoenolpyruvate/pyruvate domain"/>
    <property type="match status" value="1"/>
</dbReference>
<dbReference type="RefSeq" id="WP_078746957.1">
    <property type="nucleotide sequence ID" value="NZ_CP137850.1"/>
</dbReference>
<evidence type="ECO:0000256" key="3">
    <source>
        <dbReference type="ARBA" id="ARBA00008663"/>
    </source>
</evidence>
<dbReference type="NCBIfam" id="TIGR01064">
    <property type="entry name" value="pyruv_kin"/>
    <property type="match status" value="1"/>
</dbReference>
<keyword evidence="7" id="KW-0547">Nucleotide-binding</keyword>
<keyword evidence="5 14" id="KW-0808">Transferase</keyword>
<dbReference type="FunFam" id="2.40.33.10:FF:000001">
    <property type="entry name" value="Pyruvate kinase"/>
    <property type="match status" value="1"/>
</dbReference>
<evidence type="ECO:0000313" key="16">
    <source>
        <dbReference type="EMBL" id="SJZ46304.1"/>
    </source>
</evidence>
<evidence type="ECO:0000313" key="17">
    <source>
        <dbReference type="Proteomes" id="UP000190389"/>
    </source>
</evidence>
<dbReference type="GO" id="GO:0004743">
    <property type="term" value="F:pyruvate kinase activity"/>
    <property type="evidence" value="ECO:0007669"/>
    <property type="project" value="UniProtKB-UniRule"/>
</dbReference>
<protein>
    <recommendedName>
        <fullName evidence="4 13">Pyruvate kinase</fullName>
        <ecNumber evidence="4 13">2.7.1.40</ecNumber>
    </recommendedName>
</protein>
<dbReference type="EMBL" id="FUXF01000004">
    <property type="protein sequence ID" value="SJZ46304.1"/>
    <property type="molecule type" value="Genomic_DNA"/>
</dbReference>
<keyword evidence="11 14" id="KW-0324">Glycolysis</keyword>
<dbReference type="PRINTS" id="PR01050">
    <property type="entry name" value="PYRUVTKNASE"/>
</dbReference>
<evidence type="ECO:0000256" key="9">
    <source>
        <dbReference type="ARBA" id="ARBA00022840"/>
    </source>
</evidence>
<dbReference type="GO" id="GO:0005524">
    <property type="term" value="F:ATP binding"/>
    <property type="evidence" value="ECO:0007669"/>
    <property type="project" value="UniProtKB-KW"/>
</dbReference>
<accession>A0A1T4KV41</accession>
<keyword evidence="17" id="KW-1185">Reference proteome</keyword>
<dbReference type="SUPFAM" id="SSF52935">
    <property type="entry name" value="PK C-terminal domain-like"/>
    <property type="match status" value="1"/>
</dbReference>
<evidence type="ECO:0000256" key="6">
    <source>
        <dbReference type="ARBA" id="ARBA00022723"/>
    </source>
</evidence>
<dbReference type="InterPro" id="IPR036918">
    <property type="entry name" value="Pyrv_Knase_C_sf"/>
</dbReference>
<evidence type="ECO:0000256" key="4">
    <source>
        <dbReference type="ARBA" id="ARBA00012142"/>
    </source>
</evidence>
<evidence type="ECO:0000256" key="14">
    <source>
        <dbReference type="RuleBase" id="RU000504"/>
    </source>
</evidence>
<evidence type="ECO:0000256" key="10">
    <source>
        <dbReference type="ARBA" id="ARBA00022842"/>
    </source>
</evidence>
<dbReference type="InterPro" id="IPR015813">
    <property type="entry name" value="Pyrv/PenolPyrv_kinase-like_dom"/>
</dbReference>
<dbReference type="UniPathway" id="UPA00109">
    <property type="reaction ID" value="UER00188"/>
</dbReference>
<keyword evidence="12 16" id="KW-0670">Pyruvate</keyword>
<evidence type="ECO:0000256" key="12">
    <source>
        <dbReference type="ARBA" id="ARBA00023317"/>
    </source>
</evidence>
<organism evidence="16 17">
    <name type="scientific">Mycoplasmopsis verecunda</name>
    <dbReference type="NCBI Taxonomy" id="171291"/>
    <lineage>
        <taxon>Bacteria</taxon>
        <taxon>Bacillati</taxon>
        <taxon>Mycoplasmatota</taxon>
        <taxon>Mycoplasmoidales</taxon>
        <taxon>Metamycoplasmataceae</taxon>
        <taxon>Mycoplasmopsis</taxon>
    </lineage>
</organism>
<reference evidence="17" key="1">
    <citation type="submission" date="2017-02" db="EMBL/GenBank/DDBJ databases">
        <authorList>
            <person name="Varghese N."/>
            <person name="Submissions S."/>
        </authorList>
    </citation>
    <scope>NUCLEOTIDE SEQUENCE [LARGE SCALE GENOMIC DNA]</scope>
    <source>
        <strain evidence="17">ATCC 27862</strain>
    </source>
</reference>
<dbReference type="EC" id="2.7.1.40" evidence="4 13"/>
<dbReference type="InterPro" id="IPR001697">
    <property type="entry name" value="Pyr_Knase"/>
</dbReference>
<dbReference type="STRING" id="171291.SAMN02745154_00208"/>
<evidence type="ECO:0000256" key="13">
    <source>
        <dbReference type="NCBIfam" id="TIGR01064"/>
    </source>
</evidence>
<dbReference type="PANTHER" id="PTHR11817">
    <property type="entry name" value="PYRUVATE KINASE"/>
    <property type="match status" value="1"/>
</dbReference>
<dbReference type="InterPro" id="IPR015806">
    <property type="entry name" value="Pyrv_Knase_insert_dom_sf"/>
</dbReference>